<feature type="domain" description="SWIM-type" evidence="2">
    <location>
        <begin position="121"/>
        <end position="156"/>
    </location>
</feature>
<reference evidence="3 4" key="1">
    <citation type="submission" date="2020-08" db="EMBL/GenBank/DDBJ databases">
        <title>Sequencing the genomes of 1000 actinobacteria strains.</title>
        <authorList>
            <person name="Klenk H.-P."/>
        </authorList>
    </citation>
    <scope>NUCLEOTIDE SEQUENCE [LARGE SCALE GENOMIC DNA]</scope>
    <source>
        <strain evidence="3 4">DSM 105498</strain>
    </source>
</reference>
<dbReference type="RefSeq" id="WP_183595557.1">
    <property type="nucleotide sequence ID" value="NZ_JACHWR010000012.1"/>
</dbReference>
<gene>
    <name evidence="3" type="ORF">FHU40_005428</name>
</gene>
<protein>
    <submittedName>
        <fullName evidence="3">Putative Zn finger protein</fullName>
    </submittedName>
</protein>
<evidence type="ECO:0000313" key="4">
    <source>
        <dbReference type="Proteomes" id="UP000589626"/>
    </source>
</evidence>
<comment type="caution">
    <text evidence="3">The sequence shown here is derived from an EMBL/GenBank/DDBJ whole genome shotgun (WGS) entry which is preliminary data.</text>
</comment>
<evidence type="ECO:0000313" key="3">
    <source>
        <dbReference type="EMBL" id="MBB3045568.1"/>
    </source>
</evidence>
<dbReference type="AlphaFoldDB" id="A0A7W4W1S7"/>
<accession>A0A7W4W1S7</accession>
<keyword evidence="4" id="KW-1185">Reference proteome</keyword>
<dbReference type="PROSITE" id="PS50966">
    <property type="entry name" value="ZF_SWIM"/>
    <property type="match status" value="1"/>
</dbReference>
<keyword evidence="1" id="KW-0862">Zinc</keyword>
<organism evidence="3 4">
    <name type="scientific">Nocardioides soli</name>
    <dbReference type="NCBI Taxonomy" id="1036020"/>
    <lineage>
        <taxon>Bacteria</taxon>
        <taxon>Bacillati</taxon>
        <taxon>Actinomycetota</taxon>
        <taxon>Actinomycetes</taxon>
        <taxon>Propionibacteriales</taxon>
        <taxon>Nocardioidaceae</taxon>
        <taxon>Nocardioides</taxon>
    </lineage>
</organism>
<dbReference type="GO" id="GO:0008270">
    <property type="term" value="F:zinc ion binding"/>
    <property type="evidence" value="ECO:0007669"/>
    <property type="project" value="UniProtKB-KW"/>
</dbReference>
<sequence>MTGAILHPRVPARRGGVRATTWWGKAWVRAVEEAAYAEADARAARALARGGHVGQIATEPGRYVASVDDARGLWTVEGSLPVLDDAGLAALVETVAAEAGRIAALLAGDLPHDLVEQAEESGAELLPSGFELGSACGCDHWADPCVHALAVLSQLAWLLDADPFVLFQLRGLPRDELLARLHARQSAASTGADPDLDLDLDLAVEAALYAARLLEADDG</sequence>
<dbReference type="PANTHER" id="PTHR38133:SF1">
    <property type="entry name" value="SLR1429 PROTEIN"/>
    <property type="match status" value="1"/>
</dbReference>
<keyword evidence="1" id="KW-0479">Metal-binding</keyword>
<evidence type="ECO:0000256" key="1">
    <source>
        <dbReference type="PROSITE-ProRule" id="PRU00325"/>
    </source>
</evidence>
<keyword evidence="1" id="KW-0863">Zinc-finger</keyword>
<name>A0A7W4W1S7_9ACTN</name>
<dbReference type="Proteomes" id="UP000589626">
    <property type="component" value="Unassembled WGS sequence"/>
</dbReference>
<proteinExistence type="predicted"/>
<evidence type="ECO:0000259" key="2">
    <source>
        <dbReference type="PROSITE" id="PS50966"/>
    </source>
</evidence>
<dbReference type="InterPro" id="IPR007527">
    <property type="entry name" value="Znf_SWIM"/>
</dbReference>
<dbReference type="PANTHER" id="PTHR38133">
    <property type="entry name" value="SLR1429 PROTEIN"/>
    <property type="match status" value="1"/>
</dbReference>
<dbReference type="EMBL" id="JACHWR010000012">
    <property type="protein sequence ID" value="MBB3045568.1"/>
    <property type="molecule type" value="Genomic_DNA"/>
</dbReference>